<dbReference type="InterPro" id="IPR020852">
    <property type="entry name" value="RNR_Ib_NrdI_bac"/>
</dbReference>
<dbReference type="Gene3D" id="3.40.50.360">
    <property type="match status" value="1"/>
</dbReference>
<sequence>MYYGAMTSTSTPGAEEETPDLLYFSSASENTHRFIQRLDRPALRIPLRPRLEGMIRVNAPYVLLLPSYGGGALNGAVPKQVIQFLNIPENRALIRGVITSGNTNFGEHYCIAGPVISRKCGVPELYRFELLGTDEDVEKVRNGLDAFWAQQGKENA</sequence>
<evidence type="ECO:0000313" key="5">
    <source>
        <dbReference type="EMBL" id="PZP02199.1"/>
    </source>
</evidence>
<proteinExistence type="inferred from homology"/>
<name>A0A2W5D835_9CORY</name>
<gene>
    <name evidence="4" type="primary">nrdI</name>
    <name evidence="5" type="ORF">DI609_02785</name>
</gene>
<dbReference type="SUPFAM" id="SSF52218">
    <property type="entry name" value="Flavoproteins"/>
    <property type="match status" value="1"/>
</dbReference>
<dbReference type="NCBIfam" id="TIGR00333">
    <property type="entry name" value="nrdI"/>
    <property type="match status" value="1"/>
</dbReference>
<dbReference type="PANTHER" id="PTHR37297:SF1">
    <property type="entry name" value="PROTEIN NRDI"/>
    <property type="match status" value="1"/>
</dbReference>
<dbReference type="Pfam" id="PF07972">
    <property type="entry name" value="Flavodoxin_NdrI"/>
    <property type="match status" value="1"/>
</dbReference>
<protein>
    <recommendedName>
        <fullName evidence="3 4">Protein NrdI</fullName>
    </recommendedName>
</protein>
<dbReference type="GO" id="GO:0010181">
    <property type="term" value="F:FMN binding"/>
    <property type="evidence" value="ECO:0007669"/>
    <property type="project" value="InterPro"/>
</dbReference>
<dbReference type="Proteomes" id="UP000249451">
    <property type="component" value="Unassembled WGS sequence"/>
</dbReference>
<reference evidence="5 6" key="1">
    <citation type="submission" date="2017-11" db="EMBL/GenBank/DDBJ databases">
        <title>Infants hospitalized years apart are colonized by the same room-sourced microbial strains.</title>
        <authorList>
            <person name="Brooks B."/>
            <person name="Olm M.R."/>
            <person name="Firek B.A."/>
            <person name="Baker R."/>
            <person name="Thomas B.C."/>
            <person name="Morowitz M.J."/>
            <person name="Banfield J.F."/>
        </authorList>
    </citation>
    <scope>NUCLEOTIDE SEQUENCE [LARGE SCALE GENOMIC DNA]</scope>
    <source>
        <strain evidence="5">S2_012_000_R3_87</strain>
    </source>
</reference>
<accession>A0A2W5D835</accession>
<comment type="similarity">
    <text evidence="2 4">Belongs to the NrdI family.</text>
</comment>
<dbReference type="PIRSF" id="PIRSF005087">
    <property type="entry name" value="NrdI"/>
    <property type="match status" value="1"/>
</dbReference>
<dbReference type="EMBL" id="QFNY01000042">
    <property type="protein sequence ID" value="PZP02199.1"/>
    <property type="molecule type" value="Genomic_DNA"/>
</dbReference>
<dbReference type="AlphaFoldDB" id="A0A2W5D835"/>
<organism evidence="5 6">
    <name type="scientific">Corynebacterium urealyticum</name>
    <dbReference type="NCBI Taxonomy" id="43771"/>
    <lineage>
        <taxon>Bacteria</taxon>
        <taxon>Bacillati</taxon>
        <taxon>Actinomycetota</taxon>
        <taxon>Actinomycetes</taxon>
        <taxon>Mycobacteriales</taxon>
        <taxon>Corynebacteriaceae</taxon>
        <taxon>Corynebacterium</taxon>
    </lineage>
</organism>
<dbReference type="InterPro" id="IPR029039">
    <property type="entry name" value="Flavoprotein-like_sf"/>
</dbReference>
<evidence type="ECO:0000256" key="4">
    <source>
        <dbReference type="HAMAP-Rule" id="MF_00128"/>
    </source>
</evidence>
<dbReference type="HAMAP" id="MF_00128">
    <property type="entry name" value="NrdI"/>
    <property type="match status" value="1"/>
</dbReference>
<dbReference type="PANTHER" id="PTHR37297">
    <property type="entry name" value="PROTEIN NRDI"/>
    <property type="match status" value="1"/>
</dbReference>
<evidence type="ECO:0000256" key="2">
    <source>
        <dbReference type="ARBA" id="ARBA00009942"/>
    </source>
</evidence>
<dbReference type="InterPro" id="IPR004465">
    <property type="entry name" value="RNR_NrdI"/>
</dbReference>
<evidence type="ECO:0000313" key="6">
    <source>
        <dbReference type="Proteomes" id="UP000249451"/>
    </source>
</evidence>
<evidence type="ECO:0000256" key="3">
    <source>
        <dbReference type="ARBA" id="ARBA00020129"/>
    </source>
</evidence>
<comment type="function">
    <text evidence="1 4">Probably involved in ribonucleotide reductase function.</text>
</comment>
<evidence type="ECO:0000256" key="1">
    <source>
        <dbReference type="ARBA" id="ARBA00003999"/>
    </source>
</evidence>
<comment type="caution">
    <text evidence="5">The sequence shown here is derived from an EMBL/GenBank/DDBJ whole genome shotgun (WGS) entry which is preliminary data.</text>
</comment>